<evidence type="ECO:0000313" key="1">
    <source>
        <dbReference type="EMBL" id="MUN39366.1"/>
    </source>
</evidence>
<dbReference type="Proteomes" id="UP000432015">
    <property type="component" value="Unassembled WGS sequence"/>
</dbReference>
<proteinExistence type="predicted"/>
<evidence type="ECO:0008006" key="3">
    <source>
        <dbReference type="Google" id="ProtNLM"/>
    </source>
</evidence>
<dbReference type="RefSeq" id="WP_156218550.1">
    <property type="nucleotide sequence ID" value="NZ_WOFH01000008.1"/>
</dbReference>
<gene>
    <name evidence="1" type="ORF">GNZ18_22580</name>
</gene>
<dbReference type="Pfam" id="PF13650">
    <property type="entry name" value="Asp_protease_2"/>
    <property type="match status" value="1"/>
</dbReference>
<dbReference type="InterPro" id="IPR021109">
    <property type="entry name" value="Peptidase_aspartic_dom_sf"/>
</dbReference>
<reference evidence="1 2" key="1">
    <citation type="submission" date="2019-11" db="EMBL/GenBank/DDBJ databases">
        <authorList>
            <person name="Cao P."/>
        </authorList>
    </citation>
    <scope>NUCLEOTIDE SEQUENCE [LARGE SCALE GENOMIC DNA]</scope>
    <source>
        <strain evidence="1 2">NEAU-AAG5</strain>
    </source>
</reference>
<accession>A0A7K1L536</accession>
<dbReference type="Gene3D" id="2.40.70.10">
    <property type="entry name" value="Acid Proteases"/>
    <property type="match status" value="1"/>
</dbReference>
<dbReference type="AlphaFoldDB" id="A0A7K1L536"/>
<keyword evidence="2" id="KW-1185">Reference proteome</keyword>
<comment type="caution">
    <text evidence="1">The sequence shown here is derived from an EMBL/GenBank/DDBJ whole genome shotgun (WGS) entry which is preliminary data.</text>
</comment>
<evidence type="ECO:0000313" key="2">
    <source>
        <dbReference type="Proteomes" id="UP000432015"/>
    </source>
</evidence>
<name>A0A7K1L536_9ACTN</name>
<organism evidence="1 2">
    <name type="scientific">Actinomadura litoris</name>
    <dbReference type="NCBI Taxonomy" id="2678616"/>
    <lineage>
        <taxon>Bacteria</taxon>
        <taxon>Bacillati</taxon>
        <taxon>Actinomycetota</taxon>
        <taxon>Actinomycetes</taxon>
        <taxon>Streptosporangiales</taxon>
        <taxon>Thermomonosporaceae</taxon>
        <taxon>Actinomadura</taxon>
    </lineage>
</organism>
<dbReference type="EMBL" id="WOFH01000008">
    <property type="protein sequence ID" value="MUN39366.1"/>
    <property type="molecule type" value="Genomic_DNA"/>
</dbReference>
<sequence length="399" mass="43144">MDVGTPGESPDELFKTGRFEKADEGYARILERAPNDPRANAQRGYIALLSNRFADAERFLMKAVDLAPADAFSKQQLADCYVRQDQLTRAAPLLRAAGLEGYARQYESVTGTPNEVHGPQRTRIPFTTLNPGPTIEAAVNGVESGTFGLDTGAPLALTTETAKKAGLRAVSTSKGRNPQETFTIYHGIVDSLRMGDMELRNVPAVWHNAEMPHALGVGQPEGVIGTTVFYHFLATMDFANQALILRRKTAAQRQAFRVEAKRAGAERLPLWLADTHMPHTLGSVNGYGPGLVGLDTGVEGAIQVGTDEQTAELAGVRLDYGRPVTFAGADETYPFVAPVVSLGRAVSRNAYGVAVRRSGLDDRLGFETIGNFSQEFFKALAATFDYVEMDLYITGGGQQ</sequence>
<dbReference type="SUPFAM" id="SSF48452">
    <property type="entry name" value="TPR-like"/>
    <property type="match status" value="1"/>
</dbReference>
<protein>
    <recommendedName>
        <fullName evidence="3">Tetratricopeptide repeat protein</fullName>
    </recommendedName>
</protein>
<dbReference type="InterPro" id="IPR011990">
    <property type="entry name" value="TPR-like_helical_dom_sf"/>
</dbReference>
<dbReference type="Gene3D" id="1.25.40.10">
    <property type="entry name" value="Tetratricopeptide repeat domain"/>
    <property type="match status" value="1"/>
</dbReference>